<comment type="caution">
    <text evidence="1">The sequence shown here is derived from an EMBL/GenBank/DDBJ whole genome shotgun (WGS) entry which is preliminary data.</text>
</comment>
<dbReference type="PANTHER" id="PTHR13017:SF0">
    <property type="entry name" value="METHENYLTETRAHYDROFOLATE SYNTHASE DOMAIN-CONTAINING PROTEIN"/>
    <property type="match status" value="1"/>
</dbReference>
<dbReference type="InterPro" id="IPR002698">
    <property type="entry name" value="FTHF_cligase"/>
</dbReference>
<dbReference type="GO" id="GO:0016874">
    <property type="term" value="F:ligase activity"/>
    <property type="evidence" value="ECO:0007669"/>
    <property type="project" value="UniProtKB-KW"/>
</dbReference>
<gene>
    <name evidence="1" type="ORF">EDD68_11534</name>
</gene>
<dbReference type="GO" id="GO:0005737">
    <property type="term" value="C:cytoplasm"/>
    <property type="evidence" value="ECO:0007669"/>
    <property type="project" value="TreeGrafter"/>
</dbReference>
<dbReference type="InterPro" id="IPR037171">
    <property type="entry name" value="NagB/RpiA_transferase-like"/>
</dbReference>
<protein>
    <submittedName>
        <fullName evidence="1">5-formyltetrahydrofolate cyclo-ligase</fullName>
    </submittedName>
</protein>
<organism evidence="1 2">
    <name type="scientific">Melghiribacillus thermohalophilus</name>
    <dbReference type="NCBI Taxonomy" id="1324956"/>
    <lineage>
        <taxon>Bacteria</taxon>
        <taxon>Bacillati</taxon>
        <taxon>Bacillota</taxon>
        <taxon>Bacilli</taxon>
        <taxon>Bacillales</taxon>
        <taxon>Bacillaceae</taxon>
        <taxon>Melghiribacillus</taxon>
    </lineage>
</organism>
<dbReference type="SUPFAM" id="SSF100950">
    <property type="entry name" value="NagB/RpiA/CoA transferase-like"/>
    <property type="match status" value="1"/>
</dbReference>
<dbReference type="Gene3D" id="3.40.50.10420">
    <property type="entry name" value="NagB/RpiA/CoA transferase-like"/>
    <property type="match status" value="1"/>
</dbReference>
<evidence type="ECO:0000313" key="1">
    <source>
        <dbReference type="EMBL" id="TCT19984.1"/>
    </source>
</evidence>
<name>A0A4R3MUG6_9BACI</name>
<dbReference type="EMBL" id="SMAN01000015">
    <property type="protein sequence ID" value="TCT19984.1"/>
    <property type="molecule type" value="Genomic_DNA"/>
</dbReference>
<dbReference type="PANTHER" id="PTHR13017">
    <property type="entry name" value="5-FORMYLTETRAHYDROFOLATE CYCLO-LIGASE-RELATED"/>
    <property type="match status" value="1"/>
</dbReference>
<dbReference type="Pfam" id="PF01812">
    <property type="entry name" value="5-FTHF_cyc-lig"/>
    <property type="match status" value="1"/>
</dbReference>
<accession>A0A4R3MUG6</accession>
<dbReference type="Proteomes" id="UP000294650">
    <property type="component" value="Unassembled WGS sequence"/>
</dbReference>
<reference evidence="1 2" key="1">
    <citation type="submission" date="2019-03" db="EMBL/GenBank/DDBJ databases">
        <title>Genomic Encyclopedia of Type Strains, Phase IV (KMG-IV): sequencing the most valuable type-strain genomes for metagenomic binning, comparative biology and taxonomic classification.</title>
        <authorList>
            <person name="Goeker M."/>
        </authorList>
    </citation>
    <scope>NUCLEOTIDE SEQUENCE [LARGE SCALE GENOMIC DNA]</scope>
    <source>
        <strain evidence="1 2">DSM 25894</strain>
    </source>
</reference>
<sequence>MTEKNVGRFPFPLQNRIPNFKGAEQAAQLFTTLDVYQRAEVVKVNPDAPQLPLRQRILKDHKILLIPTPRLRAGFIMIRPEWVPEGEERKAASIKHMKSYGTEIPLTQIPPIDLFVAGSVAVHEDGRRIGKGEGYSDREYAILRELGQPVIPAATTVHSIQVTRDDLPRDSYDLPLDWIVTEKEIIQTDTPYRKPEGIVWDEVTEEEKNEMPVLLEVWNLKHHSNE</sequence>
<proteinExistence type="predicted"/>
<dbReference type="InterPro" id="IPR024185">
    <property type="entry name" value="FTHF_cligase-like_sf"/>
</dbReference>
<keyword evidence="2" id="KW-1185">Reference proteome</keyword>
<dbReference type="AlphaFoldDB" id="A0A4R3MUG6"/>
<keyword evidence="1" id="KW-0436">Ligase</keyword>
<evidence type="ECO:0000313" key="2">
    <source>
        <dbReference type="Proteomes" id="UP000294650"/>
    </source>
</evidence>